<sequence length="65" mass="7269">MRCGMELDVDRTLANLGRLLWQKQLQAVVRGLCPDAMVELMAGVPCLREVVLKEPARARQPPTSH</sequence>
<dbReference type="EMBL" id="GBRH01174021">
    <property type="protein sequence ID" value="JAE23875.1"/>
    <property type="molecule type" value="Transcribed_RNA"/>
</dbReference>
<organism evidence="1">
    <name type="scientific">Arundo donax</name>
    <name type="common">Giant reed</name>
    <name type="synonym">Donax arundinaceus</name>
    <dbReference type="NCBI Taxonomy" id="35708"/>
    <lineage>
        <taxon>Eukaryota</taxon>
        <taxon>Viridiplantae</taxon>
        <taxon>Streptophyta</taxon>
        <taxon>Embryophyta</taxon>
        <taxon>Tracheophyta</taxon>
        <taxon>Spermatophyta</taxon>
        <taxon>Magnoliopsida</taxon>
        <taxon>Liliopsida</taxon>
        <taxon>Poales</taxon>
        <taxon>Poaceae</taxon>
        <taxon>PACMAD clade</taxon>
        <taxon>Arundinoideae</taxon>
        <taxon>Arundineae</taxon>
        <taxon>Arundo</taxon>
    </lineage>
</organism>
<proteinExistence type="predicted"/>
<protein>
    <submittedName>
        <fullName evidence="1">Uncharacterized protein</fullName>
    </submittedName>
</protein>
<name>A0A0A9GFJ6_ARUDO</name>
<accession>A0A0A9GFJ6</accession>
<reference evidence="1" key="1">
    <citation type="submission" date="2014-09" db="EMBL/GenBank/DDBJ databases">
        <authorList>
            <person name="Magalhaes I.L.F."/>
            <person name="Oliveira U."/>
            <person name="Santos F.R."/>
            <person name="Vidigal T.H.D.A."/>
            <person name="Brescovit A.D."/>
            <person name="Santos A.J."/>
        </authorList>
    </citation>
    <scope>NUCLEOTIDE SEQUENCE</scope>
    <source>
        <tissue evidence="1">Shoot tissue taken approximately 20 cm above the soil surface</tissue>
    </source>
</reference>
<dbReference type="AlphaFoldDB" id="A0A0A9GFJ6"/>
<evidence type="ECO:0000313" key="1">
    <source>
        <dbReference type="EMBL" id="JAE23875.1"/>
    </source>
</evidence>
<reference evidence="1" key="2">
    <citation type="journal article" date="2015" name="Data Brief">
        <title>Shoot transcriptome of the giant reed, Arundo donax.</title>
        <authorList>
            <person name="Barrero R.A."/>
            <person name="Guerrero F.D."/>
            <person name="Moolhuijzen P."/>
            <person name="Goolsby J.A."/>
            <person name="Tidwell J."/>
            <person name="Bellgard S.E."/>
            <person name="Bellgard M.I."/>
        </authorList>
    </citation>
    <scope>NUCLEOTIDE SEQUENCE</scope>
    <source>
        <tissue evidence="1">Shoot tissue taken approximately 20 cm above the soil surface</tissue>
    </source>
</reference>